<proteinExistence type="predicted"/>
<evidence type="ECO:0000313" key="3">
    <source>
        <dbReference type="EMBL" id="JAG48441.1"/>
    </source>
</evidence>
<accession>A0A0A9WQ93</accession>
<dbReference type="AlphaFoldDB" id="A0A0A9WQ93"/>
<organism evidence="2">
    <name type="scientific">Lygus hesperus</name>
    <name type="common">Western plant bug</name>
    <dbReference type="NCBI Taxonomy" id="30085"/>
    <lineage>
        <taxon>Eukaryota</taxon>
        <taxon>Metazoa</taxon>
        <taxon>Ecdysozoa</taxon>
        <taxon>Arthropoda</taxon>
        <taxon>Hexapoda</taxon>
        <taxon>Insecta</taxon>
        <taxon>Pterygota</taxon>
        <taxon>Neoptera</taxon>
        <taxon>Paraneoptera</taxon>
        <taxon>Hemiptera</taxon>
        <taxon>Heteroptera</taxon>
        <taxon>Panheteroptera</taxon>
        <taxon>Cimicomorpha</taxon>
        <taxon>Miridae</taxon>
        <taxon>Mirini</taxon>
        <taxon>Lygus</taxon>
    </lineage>
</organism>
<feature type="compositionally biased region" description="Polar residues" evidence="1">
    <location>
        <begin position="19"/>
        <end position="35"/>
    </location>
</feature>
<name>A0A0A9WQ93_LYGHE</name>
<feature type="region of interest" description="Disordered" evidence="1">
    <location>
        <begin position="17"/>
        <end position="51"/>
    </location>
</feature>
<protein>
    <submittedName>
        <fullName evidence="2">Intermediate filament protein ifd-2</fullName>
    </submittedName>
</protein>
<reference evidence="2" key="1">
    <citation type="journal article" date="2014" name="PLoS ONE">
        <title>Transcriptome-Based Identification of ABC Transporters in the Western Tarnished Plant Bug Lygus hesperus.</title>
        <authorList>
            <person name="Hull J.J."/>
            <person name="Chaney K."/>
            <person name="Geib S.M."/>
            <person name="Fabrick J.A."/>
            <person name="Brent C.S."/>
            <person name="Walsh D."/>
            <person name="Lavine L.C."/>
        </authorList>
    </citation>
    <scope>NUCLEOTIDE SEQUENCE</scope>
</reference>
<gene>
    <name evidence="2" type="primary">ifd-2</name>
    <name evidence="2" type="ORF">CM83_2503</name>
</gene>
<dbReference type="EMBL" id="GBRD01017386">
    <property type="protein sequence ID" value="JAG48441.1"/>
    <property type="molecule type" value="Transcribed_RNA"/>
</dbReference>
<feature type="compositionally biased region" description="Basic and acidic residues" evidence="1">
    <location>
        <begin position="36"/>
        <end position="48"/>
    </location>
</feature>
<dbReference type="EMBL" id="GBHO01033630">
    <property type="protein sequence ID" value="JAG09974.1"/>
    <property type="molecule type" value="Transcribed_RNA"/>
</dbReference>
<evidence type="ECO:0000256" key="1">
    <source>
        <dbReference type="SAM" id="MobiDB-lite"/>
    </source>
</evidence>
<reference evidence="3" key="3">
    <citation type="submission" date="2014-09" db="EMBL/GenBank/DDBJ databases">
        <authorList>
            <person name="Magalhaes I.L.F."/>
            <person name="Oliveira U."/>
            <person name="Santos F.R."/>
            <person name="Vidigal T.H.D.A."/>
            <person name="Brescovit A.D."/>
            <person name="Santos A.J."/>
        </authorList>
    </citation>
    <scope>NUCLEOTIDE SEQUENCE</scope>
</reference>
<evidence type="ECO:0000313" key="2">
    <source>
        <dbReference type="EMBL" id="JAG09974.1"/>
    </source>
</evidence>
<reference evidence="2" key="2">
    <citation type="submission" date="2014-07" db="EMBL/GenBank/DDBJ databases">
        <authorList>
            <person name="Hull J."/>
        </authorList>
    </citation>
    <scope>NUCLEOTIDE SEQUENCE</scope>
</reference>
<sequence>MPVNAIATTAAATAMAQTHGSVSPSGQVPSFTANESKTDLQQEQKTKNLSESPLCSKILPDPQIVAKDIRDQLKGAEFSIALKSRISSTMKEVETLLKCYRDAGPYLRRPLVELRKTVKQRVKNDDEKVADELRKFQLRFERVKAKKHQIIEAREVKKVEADNQVRKFQVYICDNIRICSMDKMTDVQAVMSDAKKFKRLIKEIEKLTAVHSFSTKVKFDIRRSLQMLENMLALDGIHALRMRHETQVLKNAVVKGKTAEEEIEKRIKAIKPKLTKITKECETKRDEAEKSMREVRWKVMSQMDKEINDIMNNLREKTRYADGGAARQLREFWVPPPVTEIFVGHEYYEDVGQNLRDPLVRIPKFLYREAGKGRGDDTERILIECSS</sequence>